<evidence type="ECO:0008006" key="3">
    <source>
        <dbReference type="Google" id="ProtNLM"/>
    </source>
</evidence>
<dbReference type="EMBL" id="RAWI01000229">
    <property type="protein sequence ID" value="RKI00948.1"/>
    <property type="molecule type" value="Genomic_DNA"/>
</dbReference>
<proteinExistence type="predicted"/>
<gene>
    <name evidence="1" type="ORF">D7Y13_25935</name>
</gene>
<sequence>MTMHKTFIALALGGLLSACGPDFDVVGVRAATATRDADDHVTVTLVLTCLPIDGSKLDTCDDEEKGWSQCVDVGWYEGSPVGKSKDRNVEVPKYVTGVSECVKVSPVEGSTVALRSKEPIPRDVPLFIAVDSGSPGEGPRVVLVSP</sequence>
<dbReference type="Proteomes" id="UP000278907">
    <property type="component" value="Unassembled WGS sequence"/>
</dbReference>
<comment type="caution">
    <text evidence="1">The sequence shown here is derived from an EMBL/GenBank/DDBJ whole genome shotgun (WGS) entry which is preliminary data.</text>
</comment>
<organism evidence="1 2">
    <name type="scientific">Corallococcus praedator</name>
    <dbReference type="NCBI Taxonomy" id="2316724"/>
    <lineage>
        <taxon>Bacteria</taxon>
        <taxon>Pseudomonadati</taxon>
        <taxon>Myxococcota</taxon>
        <taxon>Myxococcia</taxon>
        <taxon>Myxococcales</taxon>
        <taxon>Cystobacterineae</taxon>
        <taxon>Myxococcaceae</taxon>
        <taxon>Corallococcus</taxon>
    </lineage>
</organism>
<evidence type="ECO:0000313" key="2">
    <source>
        <dbReference type="Proteomes" id="UP000278907"/>
    </source>
</evidence>
<protein>
    <recommendedName>
        <fullName evidence="3">Lipoprotein</fullName>
    </recommendedName>
</protein>
<keyword evidence="2" id="KW-1185">Reference proteome</keyword>
<dbReference type="PROSITE" id="PS51257">
    <property type="entry name" value="PROKAR_LIPOPROTEIN"/>
    <property type="match status" value="1"/>
</dbReference>
<name>A0ABX9QD27_9BACT</name>
<accession>A0ABX9QD27</accession>
<evidence type="ECO:0000313" key="1">
    <source>
        <dbReference type="EMBL" id="RKI00948.1"/>
    </source>
</evidence>
<reference evidence="1 2" key="1">
    <citation type="submission" date="2018-09" db="EMBL/GenBank/DDBJ databases">
        <authorList>
            <person name="Livingstone P.G."/>
            <person name="Whitworth D.E."/>
        </authorList>
    </citation>
    <scope>NUCLEOTIDE SEQUENCE [LARGE SCALE GENOMIC DNA]</scope>
    <source>
        <strain evidence="1 2">CA031B</strain>
    </source>
</reference>